<dbReference type="EMBL" id="HBGF01011460">
    <property type="protein sequence ID" value="CAD9101792.1"/>
    <property type="molecule type" value="Transcribed_RNA"/>
</dbReference>
<reference evidence="2" key="1">
    <citation type="submission" date="2021-01" db="EMBL/GenBank/DDBJ databases">
        <authorList>
            <person name="Corre E."/>
            <person name="Pelletier E."/>
            <person name="Niang G."/>
            <person name="Scheremetjew M."/>
            <person name="Finn R."/>
            <person name="Kale V."/>
            <person name="Holt S."/>
            <person name="Cochrane G."/>
            <person name="Meng A."/>
            <person name="Brown T."/>
            <person name="Cohen L."/>
        </authorList>
    </citation>
    <scope>NUCLEOTIDE SEQUENCE</scope>
    <source>
        <strain evidence="2">CCAP 1951/1</strain>
    </source>
</reference>
<evidence type="ECO:0000256" key="1">
    <source>
        <dbReference type="SAM" id="MobiDB-lite"/>
    </source>
</evidence>
<feature type="compositionally biased region" description="Low complexity" evidence="1">
    <location>
        <begin position="34"/>
        <end position="44"/>
    </location>
</feature>
<proteinExistence type="predicted"/>
<feature type="region of interest" description="Disordered" evidence="1">
    <location>
        <begin position="25"/>
        <end position="123"/>
    </location>
</feature>
<organism evidence="2">
    <name type="scientific">Neobodo designis</name>
    <name type="common">Flagellated protozoan</name>
    <name type="synonym">Bodo designis</name>
    <dbReference type="NCBI Taxonomy" id="312471"/>
    <lineage>
        <taxon>Eukaryota</taxon>
        <taxon>Discoba</taxon>
        <taxon>Euglenozoa</taxon>
        <taxon>Kinetoplastea</taxon>
        <taxon>Metakinetoplastina</taxon>
        <taxon>Neobodonida</taxon>
        <taxon>Neobodo</taxon>
    </lineage>
</organism>
<feature type="compositionally biased region" description="Acidic residues" evidence="1">
    <location>
        <begin position="45"/>
        <end position="54"/>
    </location>
</feature>
<gene>
    <name evidence="2" type="ORF">NDES1114_LOCUS7628</name>
</gene>
<name>A0A7S1LEP0_NEODS</name>
<protein>
    <submittedName>
        <fullName evidence="2">Uncharacterized protein</fullName>
    </submittedName>
</protein>
<evidence type="ECO:0000313" key="2">
    <source>
        <dbReference type="EMBL" id="CAD9101792.1"/>
    </source>
</evidence>
<feature type="compositionally biased region" description="Gly residues" evidence="1">
    <location>
        <begin position="103"/>
        <end position="114"/>
    </location>
</feature>
<sequence>MNDDFIRGAKDCAAELAEYIRLSEAKEREAQTRGAADASVVGDGADTDDDDEGSIVERGSRGPRGSGAAVLRTSTGSAPTAMSSDDGEGDDTLIERPAAGRASGAGGRPSGGIPGRATERAAIPPGMLVDMPIVSLDEMTLDELAGGNGAPPATLAEKIFGPNPARAELAASMPRATHTTEVLAQCMHHHRTASKQRALTAQEAAAHERQLLKYTHIVRSSLGV</sequence>
<feature type="compositionally biased region" description="Polar residues" evidence="1">
    <location>
        <begin position="72"/>
        <end position="83"/>
    </location>
</feature>
<dbReference type="AlphaFoldDB" id="A0A7S1LEP0"/>
<accession>A0A7S1LEP0</accession>